<sequence>MRLVESFKQGQEKLESINSEIKSRVETTLRSWPETINKKVSDIRNFSLPWTQYFHFFHDSEETIAHESEPVLKLSDKFAALHQRIEADLGVENFVGEWFLVDQACIDQFAQATGDHQWIHTDPVKAENESPFKTTIAHGFLTLSLIPKLTDTVNPEKNDYPEARMLVNYGMNKVVFPAPVRVGKRIRARTRIIAVTPLRKGLELVREVTIEVENSKRPACVAEMLLRLYD</sequence>
<evidence type="ECO:0000313" key="2">
    <source>
        <dbReference type="EMBL" id="GAA0234659.1"/>
    </source>
</evidence>
<accession>A0ABN0U075</accession>
<feature type="domain" description="MaoC-like" evidence="1">
    <location>
        <begin position="101"/>
        <end position="201"/>
    </location>
</feature>
<proteinExistence type="predicted"/>
<protein>
    <submittedName>
        <fullName evidence="2">MaoC family dehydratase</fullName>
    </submittedName>
</protein>
<dbReference type="Pfam" id="PF01575">
    <property type="entry name" value="MaoC_dehydratas"/>
    <property type="match status" value="1"/>
</dbReference>
<dbReference type="Gene3D" id="3.10.129.10">
    <property type="entry name" value="Hotdog Thioesterase"/>
    <property type="match status" value="1"/>
</dbReference>
<organism evidence="2 3">
    <name type="scientific">Methylophaga marina</name>
    <dbReference type="NCBI Taxonomy" id="45495"/>
    <lineage>
        <taxon>Bacteria</taxon>
        <taxon>Pseudomonadati</taxon>
        <taxon>Pseudomonadota</taxon>
        <taxon>Gammaproteobacteria</taxon>
        <taxon>Thiotrichales</taxon>
        <taxon>Piscirickettsiaceae</taxon>
        <taxon>Methylophaga</taxon>
    </lineage>
</organism>
<dbReference type="SUPFAM" id="SSF54637">
    <property type="entry name" value="Thioesterase/thiol ester dehydrase-isomerase"/>
    <property type="match status" value="1"/>
</dbReference>
<evidence type="ECO:0000259" key="1">
    <source>
        <dbReference type="Pfam" id="PF01575"/>
    </source>
</evidence>
<dbReference type="RefSeq" id="WP_286304190.1">
    <property type="nucleotide sequence ID" value="NZ_AP027741.1"/>
</dbReference>
<dbReference type="EMBL" id="BAAADG010000018">
    <property type="protein sequence ID" value="GAA0234659.1"/>
    <property type="molecule type" value="Genomic_DNA"/>
</dbReference>
<gene>
    <name evidence="2" type="ORF">GCM10008964_27520</name>
</gene>
<reference evidence="2 3" key="1">
    <citation type="journal article" date="2019" name="Int. J. Syst. Evol. Microbiol.">
        <title>The Global Catalogue of Microorganisms (GCM) 10K type strain sequencing project: providing services to taxonomists for standard genome sequencing and annotation.</title>
        <authorList>
            <consortium name="The Broad Institute Genomics Platform"/>
            <consortium name="The Broad Institute Genome Sequencing Center for Infectious Disease"/>
            <person name="Wu L."/>
            <person name="Ma J."/>
        </authorList>
    </citation>
    <scope>NUCLEOTIDE SEQUENCE [LARGE SCALE GENOMIC DNA]</scope>
    <source>
        <strain evidence="2 3">JCM 6886</strain>
    </source>
</reference>
<evidence type="ECO:0000313" key="3">
    <source>
        <dbReference type="Proteomes" id="UP001501476"/>
    </source>
</evidence>
<dbReference type="InterPro" id="IPR029069">
    <property type="entry name" value="HotDog_dom_sf"/>
</dbReference>
<dbReference type="PANTHER" id="PTHR42993:SF1">
    <property type="entry name" value="MAOC-LIKE DEHYDRATASE DOMAIN-CONTAINING PROTEIN"/>
    <property type="match status" value="1"/>
</dbReference>
<dbReference type="InterPro" id="IPR002539">
    <property type="entry name" value="MaoC-like_dom"/>
</dbReference>
<dbReference type="PANTHER" id="PTHR42993">
    <property type="entry name" value="MAOC-LIKE DEHYDRATASE DOMAIN-CONTAINING PROTEIN"/>
    <property type="match status" value="1"/>
</dbReference>
<comment type="caution">
    <text evidence="2">The sequence shown here is derived from an EMBL/GenBank/DDBJ whole genome shotgun (WGS) entry which is preliminary data.</text>
</comment>
<dbReference type="Proteomes" id="UP001501476">
    <property type="component" value="Unassembled WGS sequence"/>
</dbReference>
<name>A0ABN0U075_9GAMM</name>
<dbReference type="InterPro" id="IPR039375">
    <property type="entry name" value="NodN-like"/>
</dbReference>
<keyword evidence="3" id="KW-1185">Reference proteome</keyword>
<dbReference type="CDD" id="cd03450">
    <property type="entry name" value="NodN"/>
    <property type="match status" value="1"/>
</dbReference>